<organism evidence="1 2">
    <name type="scientific">Eumeta variegata</name>
    <name type="common">Bagworm moth</name>
    <name type="synonym">Eumeta japonica</name>
    <dbReference type="NCBI Taxonomy" id="151549"/>
    <lineage>
        <taxon>Eukaryota</taxon>
        <taxon>Metazoa</taxon>
        <taxon>Ecdysozoa</taxon>
        <taxon>Arthropoda</taxon>
        <taxon>Hexapoda</taxon>
        <taxon>Insecta</taxon>
        <taxon>Pterygota</taxon>
        <taxon>Neoptera</taxon>
        <taxon>Endopterygota</taxon>
        <taxon>Lepidoptera</taxon>
        <taxon>Glossata</taxon>
        <taxon>Ditrysia</taxon>
        <taxon>Tineoidea</taxon>
        <taxon>Psychidae</taxon>
        <taxon>Oiketicinae</taxon>
        <taxon>Eumeta</taxon>
    </lineage>
</organism>
<dbReference type="AlphaFoldDB" id="A0A4C1Y6C2"/>
<proteinExistence type="predicted"/>
<protein>
    <submittedName>
        <fullName evidence="1">Uncharacterized protein</fullName>
    </submittedName>
</protein>
<dbReference type="OrthoDB" id="10065625at2759"/>
<dbReference type="Proteomes" id="UP000299102">
    <property type="component" value="Unassembled WGS sequence"/>
</dbReference>
<accession>A0A4C1Y6C2</accession>
<evidence type="ECO:0000313" key="1">
    <source>
        <dbReference type="EMBL" id="GBP70893.1"/>
    </source>
</evidence>
<gene>
    <name evidence="1" type="ORF">EVAR_55247_1</name>
</gene>
<keyword evidence="2" id="KW-1185">Reference proteome</keyword>
<sequence length="118" mass="13574">MKCIINGQLLGYLEEHQLINDRQYGFQFGGRSSAAVPVGSVSVTMLKRRLLMSCVVLLQWRCASSDTLTTTKAMRFDYPVARRDETVEDDYFGTKVSQRSRIEYRLGRFRTESASFLF</sequence>
<evidence type="ECO:0000313" key="2">
    <source>
        <dbReference type="Proteomes" id="UP000299102"/>
    </source>
</evidence>
<reference evidence="1 2" key="1">
    <citation type="journal article" date="2019" name="Commun. Biol.">
        <title>The bagworm genome reveals a unique fibroin gene that provides high tensile strength.</title>
        <authorList>
            <person name="Kono N."/>
            <person name="Nakamura H."/>
            <person name="Ohtoshi R."/>
            <person name="Tomita M."/>
            <person name="Numata K."/>
            <person name="Arakawa K."/>
        </authorList>
    </citation>
    <scope>NUCLEOTIDE SEQUENCE [LARGE SCALE GENOMIC DNA]</scope>
</reference>
<name>A0A4C1Y6C2_EUMVA</name>
<dbReference type="EMBL" id="BGZK01001089">
    <property type="protein sequence ID" value="GBP70893.1"/>
    <property type="molecule type" value="Genomic_DNA"/>
</dbReference>
<comment type="caution">
    <text evidence="1">The sequence shown here is derived from an EMBL/GenBank/DDBJ whole genome shotgun (WGS) entry which is preliminary data.</text>
</comment>